<dbReference type="Proteomes" id="UP000694856">
    <property type="component" value="Chromosome 2"/>
</dbReference>
<proteinExistence type="predicted"/>
<gene>
    <name evidence="2" type="primary">LSM6</name>
</gene>
<dbReference type="RefSeq" id="XP_032320313.1">
    <property type="nucleotide sequence ID" value="XM_032464422.1"/>
</dbReference>
<protein>
    <submittedName>
        <fullName evidence="2">U6 snRNA-associated Sm-like protein LSm6 isoform X1</fullName>
    </submittedName>
</protein>
<dbReference type="CTD" id="11157"/>
<dbReference type="KEGG" id="cfr:102515274"/>
<reference evidence="2" key="1">
    <citation type="submission" date="2025-08" db="UniProtKB">
        <authorList>
            <consortium name="RefSeq"/>
        </authorList>
    </citation>
    <scope>IDENTIFICATION</scope>
    <source>
        <tissue evidence="2">Ear skin</tissue>
    </source>
</reference>
<dbReference type="AlphaFoldDB" id="A0A8B8RQT7"/>
<organism evidence="1 2">
    <name type="scientific">Camelus ferus</name>
    <name type="common">Wild bactrian camel</name>
    <name type="synonym">Camelus bactrianus ferus</name>
    <dbReference type="NCBI Taxonomy" id="419612"/>
    <lineage>
        <taxon>Eukaryota</taxon>
        <taxon>Metazoa</taxon>
        <taxon>Chordata</taxon>
        <taxon>Craniata</taxon>
        <taxon>Vertebrata</taxon>
        <taxon>Euteleostomi</taxon>
        <taxon>Mammalia</taxon>
        <taxon>Eutheria</taxon>
        <taxon>Laurasiatheria</taxon>
        <taxon>Artiodactyla</taxon>
        <taxon>Tylopoda</taxon>
        <taxon>Camelidae</taxon>
        <taxon>Camelus</taxon>
    </lineage>
</organism>
<keyword evidence="1" id="KW-1185">Reference proteome</keyword>
<sequence>MREPFDSEAPTLHSGKRVCWDFARSGAGCRPFRSSRAAVVRESNDWLRRESAAAASAISVSVSPGRSAEAGLVGFVECGFCSWPRDEKPESWRGEMSYPRHTAN</sequence>
<name>A0A8B8RQT7_CAMFR</name>
<dbReference type="GeneID" id="102515274"/>
<accession>A0A8B8RQT7</accession>
<evidence type="ECO:0000313" key="2">
    <source>
        <dbReference type="RefSeq" id="XP_032320313.1"/>
    </source>
</evidence>
<evidence type="ECO:0000313" key="1">
    <source>
        <dbReference type="Proteomes" id="UP000694856"/>
    </source>
</evidence>